<accession>A0AAD7KG94</accession>
<proteinExistence type="predicted"/>
<keyword evidence="3" id="KW-1185">Reference proteome</keyword>
<name>A0AAD7KG94_9AGAR</name>
<feature type="compositionally biased region" description="Basic and acidic residues" evidence="1">
    <location>
        <begin position="258"/>
        <end position="274"/>
    </location>
</feature>
<feature type="region of interest" description="Disordered" evidence="1">
    <location>
        <begin position="236"/>
        <end position="300"/>
    </location>
</feature>
<evidence type="ECO:0000313" key="2">
    <source>
        <dbReference type="EMBL" id="KAJ7784988.1"/>
    </source>
</evidence>
<organism evidence="2 3">
    <name type="scientific">Mycena maculata</name>
    <dbReference type="NCBI Taxonomy" id="230809"/>
    <lineage>
        <taxon>Eukaryota</taxon>
        <taxon>Fungi</taxon>
        <taxon>Dikarya</taxon>
        <taxon>Basidiomycota</taxon>
        <taxon>Agaricomycotina</taxon>
        <taxon>Agaricomycetes</taxon>
        <taxon>Agaricomycetidae</taxon>
        <taxon>Agaricales</taxon>
        <taxon>Marasmiineae</taxon>
        <taxon>Mycenaceae</taxon>
        <taxon>Mycena</taxon>
    </lineage>
</organism>
<dbReference type="EMBL" id="JARJLG010000001">
    <property type="protein sequence ID" value="KAJ7784988.1"/>
    <property type="molecule type" value="Genomic_DNA"/>
</dbReference>
<evidence type="ECO:0000256" key="1">
    <source>
        <dbReference type="SAM" id="MobiDB-lite"/>
    </source>
</evidence>
<gene>
    <name evidence="2" type="ORF">DFH07DRAFT_763603</name>
</gene>
<comment type="caution">
    <text evidence="2">The sequence shown here is derived from an EMBL/GenBank/DDBJ whole genome shotgun (WGS) entry which is preliminary data.</text>
</comment>
<sequence>MTEPMTNFESFPKEKHSLFNCIKLHGNYESFVWISPTSRSARKFPRNSHGFPMKHKGRFVENSSILKYCLGTPTNEWEKPYTEYEHHDEGMLLQCHVRTDPLGVGACKAVVGLVSFVHGIFVKDRHIFRACAVSEIQHGTLMARRPHPIMTMTTQDSATAKDQVLILVTRARDRISPARPRPRRSHCVPLLEHKQFNKWKWFRVIKYTFCDLGFLDAWAELASSAIHLWEDEALEREEETTSGNSGGGGSMGNWSRAVDGKNPGDIKVGREGGCLKKIPRYNPGQDIGIGPPHWKEQECR</sequence>
<reference evidence="2" key="1">
    <citation type="submission" date="2023-03" db="EMBL/GenBank/DDBJ databases">
        <title>Massive genome expansion in bonnet fungi (Mycena s.s.) driven by repeated elements and novel gene families across ecological guilds.</title>
        <authorList>
            <consortium name="Lawrence Berkeley National Laboratory"/>
            <person name="Harder C.B."/>
            <person name="Miyauchi S."/>
            <person name="Viragh M."/>
            <person name="Kuo A."/>
            <person name="Thoen E."/>
            <person name="Andreopoulos B."/>
            <person name="Lu D."/>
            <person name="Skrede I."/>
            <person name="Drula E."/>
            <person name="Henrissat B."/>
            <person name="Morin E."/>
            <person name="Kohler A."/>
            <person name="Barry K."/>
            <person name="LaButti K."/>
            <person name="Morin E."/>
            <person name="Salamov A."/>
            <person name="Lipzen A."/>
            <person name="Mereny Z."/>
            <person name="Hegedus B."/>
            <person name="Baldrian P."/>
            <person name="Stursova M."/>
            <person name="Weitz H."/>
            <person name="Taylor A."/>
            <person name="Grigoriev I.V."/>
            <person name="Nagy L.G."/>
            <person name="Martin F."/>
            <person name="Kauserud H."/>
        </authorList>
    </citation>
    <scope>NUCLEOTIDE SEQUENCE</scope>
    <source>
        <strain evidence="2">CBHHK188m</strain>
    </source>
</reference>
<evidence type="ECO:0000313" key="3">
    <source>
        <dbReference type="Proteomes" id="UP001215280"/>
    </source>
</evidence>
<dbReference type="AlphaFoldDB" id="A0AAD7KG94"/>
<dbReference type="Proteomes" id="UP001215280">
    <property type="component" value="Unassembled WGS sequence"/>
</dbReference>
<protein>
    <submittedName>
        <fullName evidence="2">Uncharacterized protein</fullName>
    </submittedName>
</protein>